<dbReference type="RefSeq" id="XP_035665569.1">
    <property type="nucleotide sequence ID" value="XM_035809676.1"/>
</dbReference>
<gene>
    <name evidence="4" type="primary">LOC118408819</name>
</gene>
<sequence length="542" mass="59866">MDINYVRRCNSARWNVEGALVNPNVTKPRRYAIQLSRREYHPGLADSTSEQFTELEDELTDTLWRYYAAEGYAKDIHSIQVNGFSPGLIADYTINLRNDSAVTGLQLQNALWSAQKHSDPLGLELGTTCWLDEPAEKNGRPPCRTTTGTVPVAAEPQDISGLVWPVAVALLTAAALIPLAALLPKAFAGAHLPGRGIYSPKNQLYIPKDKMYKGFDIGGKGGVQVRRYLPGREAGLHSEALGRFDKIKPQPQPPRHSYNPLNFRTEPPVPRHTYNPNPQPSAPPRPVRPPAPPPPRANGPVVPARAPKPAPAPPKAPPAPPKAPHVPKPHTYNPVGEPKPPPRRPKAPPRRPKAPPRRPKPPPRRPKPPPRRPKPPPRRPKPAPKAPPRRERLRTPPKAPPRRERLRTYNPRPYQPQQQPAPVPPPRTKVKVKIIPMPEPVPAPLTETLVHIVTLPKPPPMNTYNPVQYDPPKPIPNGNAPSVGATQSLPPPHTYNPLANEKRFPEWQDGGLSRPHSAPHTYNPMPNGFVPRSLQGSLSIDL</sequence>
<keyword evidence="2" id="KW-0812">Transmembrane</keyword>
<dbReference type="AlphaFoldDB" id="A0A9J7KIW8"/>
<feature type="compositionally biased region" description="Pro residues" evidence="1">
    <location>
        <begin position="306"/>
        <end position="326"/>
    </location>
</feature>
<feature type="region of interest" description="Disordered" evidence="1">
    <location>
        <begin position="463"/>
        <end position="542"/>
    </location>
</feature>
<reference evidence="4" key="1">
    <citation type="submission" date="2025-08" db="UniProtKB">
        <authorList>
            <consortium name="RefSeq"/>
        </authorList>
    </citation>
    <scope>IDENTIFICATION</scope>
    <source>
        <strain evidence="4">S238N-H82</strain>
        <tissue evidence="4">Testes</tissue>
    </source>
</reference>
<organism evidence="3 4">
    <name type="scientific">Branchiostoma floridae</name>
    <name type="common">Florida lancelet</name>
    <name type="synonym">Amphioxus</name>
    <dbReference type="NCBI Taxonomy" id="7739"/>
    <lineage>
        <taxon>Eukaryota</taxon>
        <taxon>Metazoa</taxon>
        <taxon>Chordata</taxon>
        <taxon>Cephalochordata</taxon>
        <taxon>Leptocardii</taxon>
        <taxon>Amphioxiformes</taxon>
        <taxon>Branchiostomatidae</taxon>
        <taxon>Branchiostoma</taxon>
    </lineage>
</organism>
<keyword evidence="2" id="KW-1133">Transmembrane helix</keyword>
<dbReference type="GeneID" id="118408819"/>
<dbReference type="Proteomes" id="UP000001554">
    <property type="component" value="Unplaced"/>
</dbReference>
<evidence type="ECO:0000256" key="1">
    <source>
        <dbReference type="SAM" id="MobiDB-lite"/>
    </source>
</evidence>
<evidence type="ECO:0000313" key="4">
    <source>
        <dbReference type="RefSeq" id="XP_035665569.1"/>
    </source>
</evidence>
<accession>A0A9J7KIW8</accession>
<proteinExistence type="predicted"/>
<dbReference type="OMA" id="YAWEENI"/>
<feature type="transmembrane region" description="Helical" evidence="2">
    <location>
        <begin position="162"/>
        <end position="183"/>
    </location>
</feature>
<keyword evidence="2" id="KW-0472">Membrane</keyword>
<feature type="compositionally biased region" description="Pro residues" evidence="1">
    <location>
        <begin position="277"/>
        <end position="297"/>
    </location>
</feature>
<name>A0A9J7KIW8_BRAFL</name>
<dbReference type="PRINTS" id="PR01217">
    <property type="entry name" value="PRICHEXTENSN"/>
</dbReference>
<protein>
    <submittedName>
        <fullName evidence="4">Extensin-like</fullName>
    </submittedName>
</protein>
<evidence type="ECO:0000313" key="3">
    <source>
        <dbReference type="Proteomes" id="UP000001554"/>
    </source>
</evidence>
<dbReference type="OrthoDB" id="10556016at2759"/>
<keyword evidence="3" id="KW-1185">Reference proteome</keyword>
<dbReference type="KEGG" id="bfo:118408819"/>
<evidence type="ECO:0000256" key="2">
    <source>
        <dbReference type="SAM" id="Phobius"/>
    </source>
</evidence>
<feature type="region of interest" description="Disordered" evidence="1">
    <location>
        <begin position="240"/>
        <end position="428"/>
    </location>
</feature>
<feature type="compositionally biased region" description="Basic residues" evidence="1">
    <location>
        <begin position="341"/>
        <end position="382"/>
    </location>
</feature>